<evidence type="ECO:0000313" key="3">
    <source>
        <dbReference type="EMBL" id="WVX51325.1"/>
    </source>
</evidence>
<feature type="coiled-coil region" evidence="1">
    <location>
        <begin position="245"/>
        <end position="321"/>
    </location>
</feature>
<dbReference type="EMBL" id="CP143423">
    <property type="protein sequence ID" value="WVX51325.1"/>
    <property type="molecule type" value="Genomic_DNA"/>
</dbReference>
<feature type="compositionally biased region" description="Basic and acidic residues" evidence="2">
    <location>
        <begin position="1"/>
        <end position="28"/>
    </location>
</feature>
<dbReference type="Proteomes" id="UP001318682">
    <property type="component" value="Chromosome"/>
</dbReference>
<reference evidence="3 4" key="1">
    <citation type="submission" date="2015-07" db="EMBL/GenBank/DDBJ databases">
        <authorList>
            <person name="Voget S."/>
            <person name="Dogs M."/>
            <person name="Brinkhoff T.H."/>
            <person name="Daniel R."/>
        </authorList>
    </citation>
    <scope>NUCLEOTIDE SEQUENCE [LARGE SCALE GENOMIC DNA]</scope>
    <source>
        <strain evidence="3 4">B14</strain>
    </source>
</reference>
<organism evidence="3 4">
    <name type="scientific">Roseobacter fucihabitans</name>
    <dbReference type="NCBI Taxonomy" id="1537242"/>
    <lineage>
        <taxon>Bacteria</taxon>
        <taxon>Pseudomonadati</taxon>
        <taxon>Pseudomonadota</taxon>
        <taxon>Alphaproteobacteria</taxon>
        <taxon>Rhodobacterales</taxon>
        <taxon>Roseobacteraceae</taxon>
        <taxon>Roseobacter</taxon>
    </lineage>
</organism>
<keyword evidence="4" id="KW-1185">Reference proteome</keyword>
<evidence type="ECO:0008006" key="5">
    <source>
        <dbReference type="Google" id="ProtNLM"/>
    </source>
</evidence>
<name>A0ABZ2C213_9RHOB</name>
<evidence type="ECO:0000256" key="2">
    <source>
        <dbReference type="SAM" id="MobiDB-lite"/>
    </source>
</evidence>
<evidence type="ECO:0000256" key="1">
    <source>
        <dbReference type="SAM" id="Coils"/>
    </source>
</evidence>
<protein>
    <recommendedName>
        <fullName evidence="5">Mitochondrial inner membrane protein</fullName>
    </recommendedName>
</protein>
<feature type="compositionally biased region" description="Basic and acidic residues" evidence="2">
    <location>
        <begin position="88"/>
        <end position="118"/>
    </location>
</feature>
<keyword evidence="1" id="KW-0175">Coiled coil</keyword>
<feature type="compositionally biased region" description="Acidic residues" evidence="2">
    <location>
        <begin position="77"/>
        <end position="87"/>
    </location>
</feature>
<sequence>MAYRADSKRVIELAKDKKPWGDAPEKLASETAPIDGSETPVEPKLPQTDDDVTDKSNLQDEVISPEADKESASQEAVEPEDQAAELTEESKAQEQIEPGEARDDIEPDDNRDAALREDEAPDTPLNAQDARNDDDNAQRYTEQDKGEAETTSAPQDPPAPVPAQQGGSIWPAVIGGVIAAMIGFIAGRGDQLDAYLPASMQRETVDIAPVVAETSALAERLEALENAPAPDAPASELDQSTLASNEALEAAMAQIEALNETLSGLNQRIDEMESRPVETVETVVVQPADNSEEVAALQSSIENLEARISADEERAKSEAERVLAQAALTRVVTAVDSGDSFEPALSALEAIAPVDVPEALRLAAAEGVPTLSALRESFPQAARAGLAAARADVPELEVAGIGNFLRRQLSVRSVTPREGDDPDAILSRAEAAVNSGNLDRALGELDALPQSAKAAMQGWFDGAAARQAARDAAQTLSDSLTVN</sequence>
<proteinExistence type="predicted"/>
<feature type="compositionally biased region" description="Basic and acidic residues" evidence="2">
    <location>
        <begin position="130"/>
        <end position="148"/>
    </location>
</feature>
<evidence type="ECO:0000313" key="4">
    <source>
        <dbReference type="Proteomes" id="UP001318682"/>
    </source>
</evidence>
<gene>
    <name evidence="3" type="ORF">ROLI_044260</name>
</gene>
<feature type="region of interest" description="Disordered" evidence="2">
    <location>
        <begin position="1"/>
        <end position="167"/>
    </location>
</feature>
<reference evidence="4" key="2">
    <citation type="submission" date="2024-01" db="EMBL/GenBank/DDBJ databases">
        <title>Roseobacter fucihabitans sp. nov., isolated from the brown alga Fucus spiralis.</title>
        <authorList>
            <person name="Hahnke S."/>
            <person name="Berger M."/>
            <person name="Schlingloff A."/>
            <person name="Athale I."/>
            <person name="Neumann-Schaal M."/>
            <person name="Adenaya A."/>
            <person name="Poehlein A."/>
            <person name="Daniel R."/>
            <person name="Pertersen J."/>
            <person name="Brinkhoff T."/>
        </authorList>
    </citation>
    <scope>NUCLEOTIDE SEQUENCE [LARGE SCALE GENOMIC DNA]</scope>
    <source>
        <strain evidence="4">B14</strain>
    </source>
</reference>
<accession>A0ABZ2C213</accession>